<organism evidence="1 2">
    <name type="scientific">Punica granatum</name>
    <name type="common">Pomegranate</name>
    <dbReference type="NCBI Taxonomy" id="22663"/>
    <lineage>
        <taxon>Eukaryota</taxon>
        <taxon>Viridiplantae</taxon>
        <taxon>Streptophyta</taxon>
        <taxon>Embryophyta</taxon>
        <taxon>Tracheophyta</taxon>
        <taxon>Spermatophyta</taxon>
        <taxon>Magnoliopsida</taxon>
        <taxon>eudicotyledons</taxon>
        <taxon>Gunneridae</taxon>
        <taxon>Pentapetalae</taxon>
        <taxon>rosids</taxon>
        <taxon>malvids</taxon>
        <taxon>Myrtales</taxon>
        <taxon>Lythraceae</taxon>
        <taxon>Punica</taxon>
    </lineage>
</organism>
<evidence type="ECO:0000313" key="2">
    <source>
        <dbReference type="Proteomes" id="UP000233551"/>
    </source>
</evidence>
<protein>
    <submittedName>
        <fullName evidence="1">Uncharacterized protein</fullName>
    </submittedName>
</protein>
<gene>
    <name evidence="1" type="ORF">CRG98_039834</name>
</gene>
<proteinExistence type="predicted"/>
<keyword evidence="2" id="KW-1185">Reference proteome</keyword>
<dbReference type="EMBL" id="PGOL01003762">
    <property type="protein sequence ID" value="PKI39789.1"/>
    <property type="molecule type" value="Genomic_DNA"/>
</dbReference>
<evidence type="ECO:0000313" key="1">
    <source>
        <dbReference type="EMBL" id="PKI39789.1"/>
    </source>
</evidence>
<reference evidence="1 2" key="1">
    <citation type="submission" date="2017-11" db="EMBL/GenBank/DDBJ databases">
        <title>De-novo sequencing of pomegranate (Punica granatum L.) genome.</title>
        <authorList>
            <person name="Akparov Z."/>
            <person name="Amiraslanov A."/>
            <person name="Hajiyeva S."/>
            <person name="Abbasov M."/>
            <person name="Kaur K."/>
            <person name="Hamwieh A."/>
            <person name="Solovyev V."/>
            <person name="Salamov A."/>
            <person name="Braich B."/>
            <person name="Kosarev P."/>
            <person name="Mahmoud A."/>
            <person name="Hajiyev E."/>
            <person name="Babayeva S."/>
            <person name="Izzatullayeva V."/>
            <person name="Mammadov A."/>
            <person name="Mammadov A."/>
            <person name="Sharifova S."/>
            <person name="Ojaghi J."/>
            <person name="Eynullazada K."/>
            <person name="Bayramov B."/>
            <person name="Abdulazimova A."/>
            <person name="Shahmuradov I."/>
        </authorList>
    </citation>
    <scope>NUCLEOTIDE SEQUENCE [LARGE SCALE GENOMIC DNA]</scope>
    <source>
        <strain evidence="2">cv. AG2017</strain>
        <tissue evidence="1">Leaf</tissue>
    </source>
</reference>
<accession>A0A2I0I707</accession>
<sequence length="131" mass="13872">MRSSACPRFVGDLAWAVMADEGPRPREIKLSSLFNQERERSDKGVVVVARLLPPTLTGVMVAKIEPPPPPPCHSSLSLSLSSLKSKEGSILGGGDPLPATAAHAATSRKRTVAGIKPCPVLLIHCFLSILI</sequence>
<name>A0A2I0I707_PUNGR</name>
<dbReference type="AlphaFoldDB" id="A0A2I0I707"/>
<dbReference type="Proteomes" id="UP000233551">
    <property type="component" value="Unassembled WGS sequence"/>
</dbReference>
<comment type="caution">
    <text evidence="1">The sequence shown here is derived from an EMBL/GenBank/DDBJ whole genome shotgun (WGS) entry which is preliminary data.</text>
</comment>